<dbReference type="PANTHER" id="PTHR14969:SF13">
    <property type="entry name" value="AT30094P"/>
    <property type="match status" value="1"/>
</dbReference>
<dbReference type="CDD" id="cd03392">
    <property type="entry name" value="PAP2_like_2"/>
    <property type="match status" value="1"/>
</dbReference>
<keyword evidence="1" id="KW-1133">Transmembrane helix</keyword>
<gene>
    <name evidence="3" type="ORF">GXP69_10030</name>
</gene>
<dbReference type="InterPro" id="IPR000326">
    <property type="entry name" value="PAP2/HPO"/>
</dbReference>
<feature type="transmembrane region" description="Helical" evidence="1">
    <location>
        <begin position="166"/>
        <end position="185"/>
    </location>
</feature>
<keyword evidence="1" id="KW-0812">Transmembrane</keyword>
<dbReference type="Proteomes" id="UP000474777">
    <property type="component" value="Unassembled WGS sequence"/>
</dbReference>
<dbReference type="EMBL" id="JAAGWD010000004">
    <property type="protein sequence ID" value="NEM98032.1"/>
    <property type="molecule type" value="Genomic_DNA"/>
</dbReference>
<feature type="transmembrane region" description="Helical" evidence="1">
    <location>
        <begin position="12"/>
        <end position="37"/>
    </location>
</feature>
<dbReference type="RefSeq" id="WP_163914930.1">
    <property type="nucleotide sequence ID" value="NZ_JAAGWD010000004.1"/>
</dbReference>
<feature type="domain" description="Phosphatidic acid phosphatase type 2/haloperoxidase" evidence="2">
    <location>
        <begin position="100"/>
        <end position="212"/>
    </location>
</feature>
<dbReference type="InterPro" id="IPR036938">
    <property type="entry name" value="PAP2/HPO_sf"/>
</dbReference>
<evidence type="ECO:0000256" key="1">
    <source>
        <dbReference type="SAM" id="Phobius"/>
    </source>
</evidence>
<evidence type="ECO:0000313" key="4">
    <source>
        <dbReference type="Proteomes" id="UP000474777"/>
    </source>
</evidence>
<evidence type="ECO:0000259" key="2">
    <source>
        <dbReference type="SMART" id="SM00014"/>
    </source>
</evidence>
<dbReference type="SUPFAM" id="SSF48317">
    <property type="entry name" value="Acid phosphatase/Vanadium-dependent haloperoxidase"/>
    <property type="match status" value="1"/>
</dbReference>
<dbReference type="SMART" id="SM00014">
    <property type="entry name" value="acidPPc"/>
    <property type="match status" value="1"/>
</dbReference>
<dbReference type="AlphaFoldDB" id="A0A6B3LM78"/>
<keyword evidence="1" id="KW-0472">Membrane</keyword>
<protein>
    <submittedName>
        <fullName evidence="3">Phosphatase PAP2 family protein</fullName>
    </submittedName>
</protein>
<organism evidence="3 4">
    <name type="scientific">Pontibacter burrus</name>
    <dbReference type="NCBI Taxonomy" id="2704466"/>
    <lineage>
        <taxon>Bacteria</taxon>
        <taxon>Pseudomonadati</taxon>
        <taxon>Bacteroidota</taxon>
        <taxon>Cytophagia</taxon>
        <taxon>Cytophagales</taxon>
        <taxon>Hymenobacteraceae</taxon>
        <taxon>Pontibacter</taxon>
    </lineage>
</organism>
<feature type="transmembrane region" description="Helical" evidence="1">
    <location>
        <begin position="138"/>
        <end position="159"/>
    </location>
</feature>
<dbReference type="Gene3D" id="1.20.144.10">
    <property type="entry name" value="Phosphatidic acid phosphatase type 2/haloperoxidase"/>
    <property type="match status" value="2"/>
</dbReference>
<feature type="transmembrane region" description="Helical" evidence="1">
    <location>
        <begin position="100"/>
        <end position="118"/>
    </location>
</feature>
<keyword evidence="4" id="KW-1185">Reference proteome</keyword>
<comment type="caution">
    <text evidence="3">The sequence shown here is derived from an EMBL/GenBank/DDBJ whole genome shotgun (WGS) entry which is preliminary data.</text>
</comment>
<dbReference type="PANTHER" id="PTHR14969">
    <property type="entry name" value="SPHINGOSINE-1-PHOSPHATE PHOSPHOHYDROLASE"/>
    <property type="match status" value="1"/>
</dbReference>
<proteinExistence type="predicted"/>
<dbReference type="PROSITE" id="PS51257">
    <property type="entry name" value="PROKAR_LIPOPROTEIN"/>
    <property type="match status" value="1"/>
</dbReference>
<dbReference type="Pfam" id="PF01569">
    <property type="entry name" value="PAP2"/>
    <property type="match status" value="1"/>
</dbReference>
<accession>A0A6B3LM78</accession>
<name>A0A6B3LM78_9BACT</name>
<sequence>MKRRLQRFISALALLSVEAVLVWLAFFACMLLFIYMAQLVFIEKSTGLDEAMFRFAANHTSLETTRFMRVISFFASADYLMVVPPLVTLILAWFRQLQWFALKVLVISLTSTILNQALKRLFERPRPETAMLEQSGLSFPSGHAMIGGSFYGLLIYIVWRTVPNPFWRWLLTIVLTLLLLLIGYSRIYLNVHYATDVLAGYSAGILWLLFSIYFMRRLEKIYFRKVERKQA</sequence>
<reference evidence="3 4" key="1">
    <citation type="submission" date="2020-02" db="EMBL/GenBank/DDBJ databases">
        <authorList>
            <person name="Kim M.K."/>
        </authorList>
    </citation>
    <scope>NUCLEOTIDE SEQUENCE [LARGE SCALE GENOMIC DNA]</scope>
    <source>
        <strain evidence="3 4">BT327</strain>
    </source>
</reference>
<evidence type="ECO:0000313" key="3">
    <source>
        <dbReference type="EMBL" id="NEM98032.1"/>
    </source>
</evidence>
<feature type="transmembrane region" description="Helical" evidence="1">
    <location>
        <begin position="70"/>
        <end position="93"/>
    </location>
</feature>
<feature type="transmembrane region" description="Helical" evidence="1">
    <location>
        <begin position="197"/>
        <end position="215"/>
    </location>
</feature>